<gene>
    <name evidence="1" type="ORF">METZ01_LOCUS107328</name>
</gene>
<evidence type="ECO:0000313" key="1">
    <source>
        <dbReference type="EMBL" id="SVA54474.1"/>
    </source>
</evidence>
<reference evidence="1" key="1">
    <citation type="submission" date="2018-05" db="EMBL/GenBank/DDBJ databases">
        <authorList>
            <person name="Lanie J.A."/>
            <person name="Ng W.-L."/>
            <person name="Kazmierczak K.M."/>
            <person name="Andrzejewski T.M."/>
            <person name="Davidsen T.M."/>
            <person name="Wayne K.J."/>
            <person name="Tettelin H."/>
            <person name="Glass J.I."/>
            <person name="Rusch D."/>
            <person name="Podicherti R."/>
            <person name="Tsui H.-C.T."/>
            <person name="Winkler M.E."/>
        </authorList>
    </citation>
    <scope>NUCLEOTIDE SEQUENCE</scope>
</reference>
<feature type="non-terminal residue" evidence="1">
    <location>
        <position position="1"/>
    </location>
</feature>
<protein>
    <submittedName>
        <fullName evidence="1">Uncharacterized protein</fullName>
    </submittedName>
</protein>
<organism evidence="1">
    <name type="scientific">marine metagenome</name>
    <dbReference type="NCBI Taxonomy" id="408172"/>
    <lineage>
        <taxon>unclassified sequences</taxon>
        <taxon>metagenomes</taxon>
        <taxon>ecological metagenomes</taxon>
    </lineage>
</organism>
<sequence length="22" mass="2488">VSQIVATAQLRRGILLYQESEL</sequence>
<dbReference type="AlphaFoldDB" id="A0A381WPP2"/>
<proteinExistence type="predicted"/>
<dbReference type="EMBL" id="UINC01012478">
    <property type="protein sequence ID" value="SVA54474.1"/>
    <property type="molecule type" value="Genomic_DNA"/>
</dbReference>
<accession>A0A381WPP2</accession>
<name>A0A381WPP2_9ZZZZ</name>